<evidence type="ECO:0000313" key="4">
    <source>
        <dbReference type="Proteomes" id="UP000294558"/>
    </source>
</evidence>
<accession>A0A4R7HVZ5</accession>
<feature type="region of interest" description="Disordered" evidence="1">
    <location>
        <begin position="61"/>
        <end position="97"/>
    </location>
</feature>
<dbReference type="GO" id="GO:0008270">
    <property type="term" value="F:zinc ion binding"/>
    <property type="evidence" value="ECO:0007669"/>
    <property type="project" value="InterPro"/>
</dbReference>
<evidence type="ECO:0000313" key="3">
    <source>
        <dbReference type="EMBL" id="TDT15192.1"/>
    </source>
</evidence>
<dbReference type="Gene3D" id="1.10.30.50">
    <property type="match status" value="1"/>
</dbReference>
<dbReference type="GO" id="GO:0004519">
    <property type="term" value="F:endonuclease activity"/>
    <property type="evidence" value="ECO:0007669"/>
    <property type="project" value="UniProtKB-KW"/>
</dbReference>
<feature type="compositionally biased region" description="Basic and acidic residues" evidence="1">
    <location>
        <begin position="431"/>
        <end position="440"/>
    </location>
</feature>
<keyword evidence="4" id="KW-1185">Reference proteome</keyword>
<comment type="caution">
    <text evidence="3">The sequence shown here is derived from an EMBL/GenBank/DDBJ whole genome shotgun (WGS) entry which is preliminary data.</text>
</comment>
<feature type="region of interest" description="Disordered" evidence="1">
    <location>
        <begin position="402"/>
        <end position="440"/>
    </location>
</feature>
<keyword evidence="3" id="KW-0255">Endonuclease</keyword>
<keyword evidence="3" id="KW-0540">Nuclease</keyword>
<dbReference type="EMBL" id="SOAU01000001">
    <property type="protein sequence ID" value="TDT15192.1"/>
    <property type="molecule type" value="Genomic_DNA"/>
</dbReference>
<reference evidence="3 4" key="1">
    <citation type="submission" date="2019-03" db="EMBL/GenBank/DDBJ databases">
        <title>Sequencing the genomes of 1000 actinobacteria strains.</title>
        <authorList>
            <person name="Klenk H.-P."/>
        </authorList>
    </citation>
    <scope>NUCLEOTIDE SEQUENCE [LARGE SCALE GENOMIC DNA]</scope>
    <source>
        <strain evidence="3 4">DSM 18936</strain>
    </source>
</reference>
<evidence type="ECO:0000256" key="1">
    <source>
        <dbReference type="SAM" id="MobiDB-lite"/>
    </source>
</evidence>
<keyword evidence="3" id="KW-0378">Hydrolase</keyword>
<dbReference type="Proteomes" id="UP000294558">
    <property type="component" value="Unassembled WGS sequence"/>
</dbReference>
<dbReference type="AlphaFoldDB" id="A0A4R7HVZ5"/>
<dbReference type="GO" id="GO:0003676">
    <property type="term" value="F:nucleic acid binding"/>
    <property type="evidence" value="ECO:0007669"/>
    <property type="project" value="InterPro"/>
</dbReference>
<proteinExistence type="predicted"/>
<protein>
    <submittedName>
        <fullName evidence="3">HNH endonuclease</fullName>
    </submittedName>
</protein>
<evidence type="ECO:0000259" key="2">
    <source>
        <dbReference type="SMART" id="SM00507"/>
    </source>
</evidence>
<name>A0A4R7HVZ5_9ACTN</name>
<dbReference type="InterPro" id="IPR002711">
    <property type="entry name" value="HNH"/>
</dbReference>
<dbReference type="Pfam" id="PF01844">
    <property type="entry name" value="HNH"/>
    <property type="match status" value="1"/>
</dbReference>
<feature type="domain" description="HNH nuclease" evidence="2">
    <location>
        <begin position="325"/>
        <end position="377"/>
    </location>
</feature>
<dbReference type="SMART" id="SM00507">
    <property type="entry name" value="HNHc"/>
    <property type="match status" value="1"/>
</dbReference>
<organism evidence="3 4">
    <name type="scientific">Ilumatobacter fluminis</name>
    <dbReference type="NCBI Taxonomy" id="467091"/>
    <lineage>
        <taxon>Bacteria</taxon>
        <taxon>Bacillati</taxon>
        <taxon>Actinomycetota</taxon>
        <taxon>Acidimicrobiia</taxon>
        <taxon>Acidimicrobiales</taxon>
        <taxon>Ilumatobacteraceae</taxon>
        <taxon>Ilumatobacter</taxon>
    </lineage>
</organism>
<dbReference type="CDD" id="cd00085">
    <property type="entry name" value="HNHc"/>
    <property type="match status" value="1"/>
</dbReference>
<dbReference type="InterPro" id="IPR003615">
    <property type="entry name" value="HNH_nuc"/>
</dbReference>
<sequence length="440" mass="47705">MMGCMSSPDPAAELAAIFAVDVTVADPTGCATVLGATRRLRGFIDQVEAGVTRRMIELHEEQGAAPAADVHARTGGVSSAEGKRKERRSKTLDEAPSFEDALGAGEIGAEHVDALANATAKLDDDVKDQLFDRESDLLDDARRLSPEEFGRSVRDLARAIERDNGIERATRQRKSTFLSRKTNTATGLVEGRFAFHPELASKVFGPVDRHVSTLIKEGAQAGDPECVDRSVDRNRLAAEALGELVASGNQNLHPGTADATAIVDATALVTGEIDDDTVCETGDGNALPPAAVSRMICNGQVTPILVDADRVPLAAGRTVRHANRAQRRALRAMYRTCGFGDCDVAFDRCEMHHIVPWEHGGSTDLDNLIPLCSRHHHVVHEGDWALELAPDRTLTTRQPDGRVFTVSEPDVPPQRRRRRTVDEQEPAPAPERVRERQPAA</sequence>
<dbReference type="OrthoDB" id="5170592at2"/>
<feature type="compositionally biased region" description="Basic and acidic residues" evidence="1">
    <location>
        <begin position="81"/>
        <end position="93"/>
    </location>
</feature>
<gene>
    <name evidence="3" type="ORF">BDK89_0756</name>
</gene>